<sequence>MKTGYLNRCARKLTAIAGIIGVTTFFGVPAIAQGQTITPDNASPVPMDNSVPPTRGSQYPQSGSGTPGTNGATSGNLVELASTNQSFSTLAQAVEAAGLSNTLASGDYTVFAPTDEAFNNSLPQGAVEFLLRPENRTLLRQVLTYHVVPGEVTSNELATGSVTTLGGGVAVRVTPERVIVNDGSVVQPDIRANNGVIHAVNRVLLPQQLRQTIASRLETQQPNQAPQ</sequence>
<feature type="chain" id="PRO_5007300684" evidence="2">
    <location>
        <begin position="33"/>
        <end position="227"/>
    </location>
</feature>
<dbReference type="EMBL" id="ANNX02000013">
    <property type="protein sequence ID" value="KYC43530.1"/>
    <property type="molecule type" value="Genomic_DNA"/>
</dbReference>
<feature type="domain" description="FAS1" evidence="3">
    <location>
        <begin position="74"/>
        <end position="204"/>
    </location>
</feature>
<keyword evidence="2" id="KW-0732">Signal</keyword>
<reference evidence="4 5" key="1">
    <citation type="journal article" date="2013" name="Genome Biol. Evol.">
        <title>Genomes of Stigonematalean cyanobacteria (subsection V) and the evolution of oxygenic photosynthesis from prokaryotes to plastids.</title>
        <authorList>
            <person name="Dagan T."/>
            <person name="Roettger M."/>
            <person name="Stucken K."/>
            <person name="Landan G."/>
            <person name="Koch R."/>
            <person name="Major P."/>
            <person name="Gould S.B."/>
            <person name="Goremykin V.V."/>
            <person name="Rippka R."/>
            <person name="Tandeau de Marsac N."/>
            <person name="Gugger M."/>
            <person name="Lockhart P.J."/>
            <person name="Allen J.F."/>
            <person name="Brune I."/>
            <person name="Maus I."/>
            <person name="Puhler A."/>
            <person name="Martin W.F."/>
        </authorList>
    </citation>
    <scope>NUCLEOTIDE SEQUENCE [LARGE SCALE GENOMIC DNA]</scope>
    <source>
        <strain evidence="4 5">PCC 7110</strain>
    </source>
</reference>
<dbReference type="SUPFAM" id="SSF82153">
    <property type="entry name" value="FAS1 domain"/>
    <property type="match status" value="1"/>
</dbReference>
<evidence type="ECO:0000313" key="4">
    <source>
        <dbReference type="EMBL" id="KYC43530.1"/>
    </source>
</evidence>
<feature type="compositionally biased region" description="Polar residues" evidence="1">
    <location>
        <begin position="51"/>
        <end position="76"/>
    </location>
</feature>
<dbReference type="Gene3D" id="2.30.180.10">
    <property type="entry name" value="FAS1 domain"/>
    <property type="match status" value="1"/>
</dbReference>
<dbReference type="PROSITE" id="PS50213">
    <property type="entry name" value="FAS1"/>
    <property type="match status" value="1"/>
</dbReference>
<dbReference type="Proteomes" id="UP000076925">
    <property type="component" value="Unassembled WGS sequence"/>
</dbReference>
<evidence type="ECO:0000259" key="3">
    <source>
        <dbReference type="PROSITE" id="PS50213"/>
    </source>
</evidence>
<feature type="region of interest" description="Disordered" evidence="1">
    <location>
        <begin position="36"/>
        <end position="76"/>
    </location>
</feature>
<dbReference type="PANTHER" id="PTHR10900">
    <property type="entry name" value="PERIOSTIN-RELATED"/>
    <property type="match status" value="1"/>
</dbReference>
<evidence type="ECO:0000313" key="5">
    <source>
        <dbReference type="Proteomes" id="UP000076925"/>
    </source>
</evidence>
<dbReference type="AlphaFoldDB" id="A0A139XFQ7"/>
<dbReference type="STRING" id="128403.WA1_10740"/>
<protein>
    <submittedName>
        <fullName evidence="4">Fasciclin</fullName>
    </submittedName>
</protein>
<evidence type="ECO:0000256" key="2">
    <source>
        <dbReference type="SAM" id="SignalP"/>
    </source>
</evidence>
<dbReference type="Pfam" id="PF02469">
    <property type="entry name" value="Fasciclin"/>
    <property type="match status" value="1"/>
</dbReference>
<gene>
    <name evidence="4" type="ORF">WA1_10740</name>
</gene>
<evidence type="ECO:0000256" key="1">
    <source>
        <dbReference type="SAM" id="MobiDB-lite"/>
    </source>
</evidence>
<dbReference type="InterPro" id="IPR036378">
    <property type="entry name" value="FAS1_dom_sf"/>
</dbReference>
<dbReference type="RefSeq" id="WP_017744011.1">
    <property type="nucleotide sequence ID" value="NZ_KQ976354.1"/>
</dbReference>
<name>A0A139XFQ7_9CYAN</name>
<dbReference type="InterPro" id="IPR050904">
    <property type="entry name" value="Adhesion/Biosynth-related"/>
</dbReference>
<keyword evidence="5" id="KW-1185">Reference proteome</keyword>
<comment type="caution">
    <text evidence="4">The sequence shown here is derived from an EMBL/GenBank/DDBJ whole genome shotgun (WGS) entry which is preliminary data.</text>
</comment>
<dbReference type="SMART" id="SM00554">
    <property type="entry name" value="FAS1"/>
    <property type="match status" value="1"/>
</dbReference>
<dbReference type="PANTHER" id="PTHR10900:SF77">
    <property type="entry name" value="FI19380P1"/>
    <property type="match status" value="1"/>
</dbReference>
<dbReference type="FunFam" id="2.30.180.10:FF:000032">
    <property type="entry name" value="Fasciclin domain-containing protein, putative"/>
    <property type="match status" value="1"/>
</dbReference>
<feature type="signal peptide" evidence="2">
    <location>
        <begin position="1"/>
        <end position="32"/>
    </location>
</feature>
<dbReference type="OrthoDB" id="9800666at2"/>
<accession>A0A139XFQ7</accession>
<organism evidence="4 5">
    <name type="scientific">Scytonema hofmannii PCC 7110</name>
    <dbReference type="NCBI Taxonomy" id="128403"/>
    <lineage>
        <taxon>Bacteria</taxon>
        <taxon>Bacillati</taxon>
        <taxon>Cyanobacteriota</taxon>
        <taxon>Cyanophyceae</taxon>
        <taxon>Nostocales</taxon>
        <taxon>Scytonemataceae</taxon>
        <taxon>Scytonema</taxon>
    </lineage>
</organism>
<proteinExistence type="predicted"/>
<dbReference type="InterPro" id="IPR000782">
    <property type="entry name" value="FAS1_domain"/>
</dbReference>